<evidence type="ECO:0000313" key="2">
    <source>
        <dbReference type="EMBL" id="MFC4336166.1"/>
    </source>
</evidence>
<keyword evidence="1" id="KW-0472">Membrane</keyword>
<gene>
    <name evidence="2" type="ORF">ACFPET_13235</name>
</gene>
<proteinExistence type="predicted"/>
<dbReference type="EMBL" id="JBHSDK010000016">
    <property type="protein sequence ID" value="MFC4336166.1"/>
    <property type="molecule type" value="Genomic_DNA"/>
</dbReference>
<accession>A0ABV8TZB9</accession>
<feature type="transmembrane region" description="Helical" evidence="1">
    <location>
        <begin position="93"/>
        <end position="113"/>
    </location>
</feature>
<evidence type="ECO:0000313" key="3">
    <source>
        <dbReference type="Proteomes" id="UP001595823"/>
    </source>
</evidence>
<dbReference type="Proteomes" id="UP001595823">
    <property type="component" value="Unassembled WGS sequence"/>
</dbReference>
<feature type="transmembrane region" description="Helical" evidence="1">
    <location>
        <begin position="6"/>
        <end position="26"/>
    </location>
</feature>
<keyword evidence="1" id="KW-0812">Transmembrane</keyword>
<evidence type="ECO:0000256" key="1">
    <source>
        <dbReference type="SAM" id="Phobius"/>
    </source>
</evidence>
<evidence type="ECO:0008006" key="4">
    <source>
        <dbReference type="Google" id="ProtNLM"/>
    </source>
</evidence>
<comment type="caution">
    <text evidence="2">The sequence shown here is derived from an EMBL/GenBank/DDBJ whole genome shotgun (WGS) entry which is preliminary data.</text>
</comment>
<protein>
    <recommendedName>
        <fullName evidence="4">DUF4231 domain-containing protein</fullName>
    </recommendedName>
</protein>
<organism evidence="2 3">
    <name type="scientific">Salininema proteolyticum</name>
    <dbReference type="NCBI Taxonomy" id="1607685"/>
    <lineage>
        <taxon>Bacteria</taxon>
        <taxon>Bacillati</taxon>
        <taxon>Actinomycetota</taxon>
        <taxon>Actinomycetes</taxon>
        <taxon>Glycomycetales</taxon>
        <taxon>Glycomycetaceae</taxon>
        <taxon>Salininema</taxon>
    </lineage>
</organism>
<sequence>MTAILTLTAISLSTMAAFTILFIQNFRRYTAQRGRYPIGSEDTVDRERIKYKTFFTGLQMRWPDPDEPSIILDRRTAYRLAYRAERHAIHMQTVGEFLFVAGSSFFAVSTFNLWNEAPDLDPRSAVPFFVVFALVLMGILLKNQTYRFWISKAYSYEARGDEMADEEEKPVEEPGRKSLGSHFLIALRNYLHERR</sequence>
<feature type="transmembrane region" description="Helical" evidence="1">
    <location>
        <begin position="125"/>
        <end position="141"/>
    </location>
</feature>
<keyword evidence="3" id="KW-1185">Reference proteome</keyword>
<keyword evidence="1" id="KW-1133">Transmembrane helix</keyword>
<dbReference type="RefSeq" id="WP_380621783.1">
    <property type="nucleotide sequence ID" value="NZ_JBHSDK010000016.1"/>
</dbReference>
<name>A0ABV8TZB9_9ACTN</name>
<reference evidence="3" key="1">
    <citation type="journal article" date="2019" name="Int. J. Syst. Evol. Microbiol.">
        <title>The Global Catalogue of Microorganisms (GCM) 10K type strain sequencing project: providing services to taxonomists for standard genome sequencing and annotation.</title>
        <authorList>
            <consortium name="The Broad Institute Genomics Platform"/>
            <consortium name="The Broad Institute Genome Sequencing Center for Infectious Disease"/>
            <person name="Wu L."/>
            <person name="Ma J."/>
        </authorList>
    </citation>
    <scope>NUCLEOTIDE SEQUENCE [LARGE SCALE GENOMIC DNA]</scope>
    <source>
        <strain evidence="3">IBRC-M 10908</strain>
    </source>
</reference>